<accession>A0AAV2BQR2</accession>
<comment type="caution">
    <text evidence="1">The sequence shown here is derived from an EMBL/GenBank/DDBJ whole genome shotgun (WGS) entry which is preliminary data.</text>
</comment>
<name>A0AAV2BQR2_9ARAC</name>
<evidence type="ECO:0000313" key="2">
    <source>
        <dbReference type="Proteomes" id="UP001497382"/>
    </source>
</evidence>
<dbReference type="Proteomes" id="UP001497382">
    <property type="component" value="Unassembled WGS sequence"/>
</dbReference>
<organism evidence="1 2">
    <name type="scientific">Larinioides sclopetarius</name>
    <dbReference type="NCBI Taxonomy" id="280406"/>
    <lineage>
        <taxon>Eukaryota</taxon>
        <taxon>Metazoa</taxon>
        <taxon>Ecdysozoa</taxon>
        <taxon>Arthropoda</taxon>
        <taxon>Chelicerata</taxon>
        <taxon>Arachnida</taxon>
        <taxon>Araneae</taxon>
        <taxon>Araneomorphae</taxon>
        <taxon>Entelegynae</taxon>
        <taxon>Araneoidea</taxon>
        <taxon>Araneidae</taxon>
        <taxon>Larinioides</taxon>
    </lineage>
</organism>
<proteinExistence type="predicted"/>
<dbReference type="AlphaFoldDB" id="A0AAV2BQR2"/>
<reference evidence="1 2" key="1">
    <citation type="submission" date="2024-04" db="EMBL/GenBank/DDBJ databases">
        <authorList>
            <person name="Rising A."/>
            <person name="Reimegard J."/>
            <person name="Sonavane S."/>
            <person name="Akerstrom W."/>
            <person name="Nylinder S."/>
            <person name="Hedman E."/>
            <person name="Kallberg Y."/>
        </authorList>
    </citation>
    <scope>NUCLEOTIDE SEQUENCE [LARGE SCALE GENOMIC DNA]</scope>
</reference>
<gene>
    <name evidence="1" type="ORF">LARSCL_LOCUS20745</name>
</gene>
<keyword evidence="2" id="KW-1185">Reference proteome</keyword>
<dbReference type="EMBL" id="CAXIEN010000456">
    <property type="protein sequence ID" value="CAL1298209.1"/>
    <property type="molecule type" value="Genomic_DNA"/>
</dbReference>
<sequence length="41" mass="4673">MAELRVCIAKQENDGYIVDLKTRRSSVRIKTGKASKKAIFF</sequence>
<evidence type="ECO:0000313" key="1">
    <source>
        <dbReference type="EMBL" id="CAL1298209.1"/>
    </source>
</evidence>
<protein>
    <submittedName>
        <fullName evidence="1">Uncharacterized protein</fullName>
    </submittedName>
</protein>